<dbReference type="KEGG" id="thes:FHQ07_00215"/>
<gene>
    <name evidence="1" type="ORF">FHQ07_00215</name>
</gene>
<keyword evidence="2" id="KW-1185">Reference proteome</keyword>
<dbReference type="RefSeq" id="WP_139714741.1">
    <property type="nucleotide sequence ID" value="NZ_CP040871.1"/>
</dbReference>
<dbReference type="AlphaFoldDB" id="A0A5B7ZQ53"/>
<evidence type="ECO:0000313" key="1">
    <source>
        <dbReference type="EMBL" id="QDA55852.1"/>
    </source>
</evidence>
<proteinExistence type="predicted"/>
<reference evidence="1 2" key="1">
    <citation type="submission" date="2019-06" db="EMBL/GenBank/DDBJ databases">
        <title>Thermomonas aquatica sp. nov., isolated from an industrial wastewater treatment plant.</title>
        <authorList>
            <person name="Jeon J.H."/>
            <person name="Park D.-S."/>
        </authorList>
    </citation>
    <scope>NUCLEOTIDE SEQUENCE [LARGE SCALE GENOMIC DNA]</scope>
    <source>
        <strain evidence="1 2">SY21</strain>
    </source>
</reference>
<accession>A0A5B7ZQ53</accession>
<dbReference type="OrthoDB" id="8410830at2"/>
<dbReference type="Gene3D" id="2.60.120.260">
    <property type="entry name" value="Galactose-binding domain-like"/>
    <property type="match status" value="1"/>
</dbReference>
<dbReference type="EMBL" id="CP040871">
    <property type="protein sequence ID" value="QDA55852.1"/>
    <property type="molecule type" value="Genomic_DNA"/>
</dbReference>
<name>A0A5B7ZQ53_9GAMM</name>
<sequence>MAYLHFLDRRVPNAGLEQPLLLSPGNYRLTLRMRAQGLRSELGLQWMVTCSGPGGVAGRTEPVDGSFGWRTFEADIAIPPTGCPGQWLRLVNPVPSGAAQRVMGELWVDDVKVILQK</sequence>
<organism evidence="1 2">
    <name type="scientific">Thermomonas aquatica</name>
    <dbReference type="NCBI Taxonomy" id="2202149"/>
    <lineage>
        <taxon>Bacteria</taxon>
        <taxon>Pseudomonadati</taxon>
        <taxon>Pseudomonadota</taxon>
        <taxon>Gammaproteobacteria</taxon>
        <taxon>Lysobacterales</taxon>
        <taxon>Lysobacteraceae</taxon>
        <taxon>Thermomonas</taxon>
    </lineage>
</organism>
<protein>
    <submittedName>
        <fullName evidence="1">Uncharacterized protein</fullName>
    </submittedName>
</protein>
<evidence type="ECO:0000313" key="2">
    <source>
        <dbReference type="Proteomes" id="UP000308149"/>
    </source>
</evidence>
<dbReference type="Proteomes" id="UP000308149">
    <property type="component" value="Chromosome"/>
</dbReference>